<keyword evidence="4" id="KW-0347">Helicase</keyword>
<dbReference type="GO" id="GO:0005524">
    <property type="term" value="F:ATP binding"/>
    <property type="evidence" value="ECO:0007669"/>
    <property type="project" value="UniProtKB-KW"/>
</dbReference>
<protein>
    <recommendedName>
        <fullName evidence="1">RNA helicase</fullName>
        <ecNumber evidence="1">3.6.4.13</ecNumber>
    </recommendedName>
</protein>
<feature type="domain" description="DEAD-box RNA helicase Q" evidence="10">
    <location>
        <begin position="2"/>
        <end position="30"/>
    </location>
</feature>
<dbReference type="InterPro" id="IPR014001">
    <property type="entry name" value="Helicase_ATP-bd"/>
</dbReference>
<evidence type="ECO:0000256" key="4">
    <source>
        <dbReference type="ARBA" id="ARBA00022806"/>
    </source>
</evidence>
<dbReference type="Pfam" id="PF00271">
    <property type="entry name" value="Helicase_C"/>
    <property type="match status" value="1"/>
</dbReference>
<dbReference type="OrthoDB" id="10261904at2759"/>
<evidence type="ECO:0000256" key="3">
    <source>
        <dbReference type="ARBA" id="ARBA00022801"/>
    </source>
</evidence>
<dbReference type="Proteomes" id="UP000282613">
    <property type="component" value="Unassembled WGS sequence"/>
</dbReference>
<evidence type="ECO:0000256" key="6">
    <source>
        <dbReference type="PROSITE-ProRule" id="PRU00552"/>
    </source>
</evidence>
<dbReference type="InterPro" id="IPR014014">
    <property type="entry name" value="RNA_helicase_DEAD_Q_motif"/>
</dbReference>
<feature type="domain" description="Helicase C-terminal" evidence="9">
    <location>
        <begin position="316"/>
        <end position="472"/>
    </location>
</feature>
<dbReference type="Gene3D" id="3.40.50.300">
    <property type="entry name" value="P-loop containing nucleotide triphosphate hydrolases"/>
    <property type="match status" value="2"/>
</dbReference>
<feature type="short sequence motif" description="Q motif" evidence="6">
    <location>
        <begin position="2"/>
        <end position="30"/>
    </location>
</feature>
<name>A0A158RA49_TAEAS</name>
<evidence type="ECO:0000313" key="11">
    <source>
        <dbReference type="EMBL" id="VDK40299.1"/>
    </source>
</evidence>
<feature type="compositionally biased region" description="Basic and acidic residues" evidence="7">
    <location>
        <begin position="465"/>
        <end position="474"/>
    </location>
</feature>
<dbReference type="EMBL" id="UYRS01018800">
    <property type="protein sequence ID" value="VDK40299.1"/>
    <property type="molecule type" value="Genomic_DNA"/>
</dbReference>
<evidence type="ECO:0000256" key="2">
    <source>
        <dbReference type="ARBA" id="ARBA00022741"/>
    </source>
</evidence>
<dbReference type="PROSITE" id="PS51195">
    <property type="entry name" value="Q_MOTIF"/>
    <property type="match status" value="1"/>
</dbReference>
<dbReference type="SMART" id="SM00490">
    <property type="entry name" value="HELICc"/>
    <property type="match status" value="1"/>
</dbReference>
<evidence type="ECO:0000313" key="13">
    <source>
        <dbReference type="WBParaSite" id="TASK_0000844401-mRNA-1"/>
    </source>
</evidence>
<dbReference type="PANTHER" id="PTHR47959:SF24">
    <property type="entry name" value="ATP-DEPENDENT RNA HELICASE"/>
    <property type="match status" value="1"/>
</dbReference>
<dbReference type="SUPFAM" id="SSF52540">
    <property type="entry name" value="P-loop containing nucleoside triphosphate hydrolases"/>
    <property type="match status" value="1"/>
</dbReference>
<feature type="domain" description="Helicase ATP-binding" evidence="8">
    <location>
        <begin position="47"/>
        <end position="276"/>
    </location>
</feature>
<evidence type="ECO:0000256" key="1">
    <source>
        <dbReference type="ARBA" id="ARBA00012552"/>
    </source>
</evidence>
<dbReference type="InterPro" id="IPR027417">
    <property type="entry name" value="P-loop_NTPase"/>
</dbReference>
<feature type="compositionally biased region" description="Basic residues" evidence="7">
    <location>
        <begin position="607"/>
        <end position="623"/>
    </location>
</feature>
<evidence type="ECO:0000256" key="5">
    <source>
        <dbReference type="ARBA" id="ARBA00022840"/>
    </source>
</evidence>
<dbReference type="GO" id="GO:0003676">
    <property type="term" value="F:nucleic acid binding"/>
    <property type="evidence" value="ECO:0007669"/>
    <property type="project" value="InterPro"/>
</dbReference>
<feature type="region of interest" description="Disordered" evidence="7">
    <location>
        <begin position="554"/>
        <end position="623"/>
    </location>
</feature>
<evidence type="ECO:0000259" key="9">
    <source>
        <dbReference type="PROSITE" id="PS51194"/>
    </source>
</evidence>
<dbReference type="PROSITE" id="PS51194">
    <property type="entry name" value="HELICASE_CTER"/>
    <property type="match status" value="1"/>
</dbReference>
<reference evidence="11 12" key="2">
    <citation type="submission" date="2018-11" db="EMBL/GenBank/DDBJ databases">
        <authorList>
            <consortium name="Pathogen Informatics"/>
        </authorList>
    </citation>
    <scope>NUCLEOTIDE SEQUENCE [LARGE SCALE GENOMIC DNA]</scope>
</reference>
<dbReference type="InterPro" id="IPR001650">
    <property type="entry name" value="Helicase_C-like"/>
</dbReference>
<evidence type="ECO:0000256" key="7">
    <source>
        <dbReference type="SAM" id="MobiDB-lite"/>
    </source>
</evidence>
<feature type="compositionally biased region" description="Basic residues" evidence="7">
    <location>
        <begin position="558"/>
        <end position="568"/>
    </location>
</feature>
<feature type="region of interest" description="Disordered" evidence="7">
    <location>
        <begin position="450"/>
        <end position="474"/>
    </location>
</feature>
<gene>
    <name evidence="11" type="ORF">TASK_LOCUS8445</name>
</gene>
<dbReference type="AlphaFoldDB" id="A0A158RA49"/>
<evidence type="ECO:0000259" key="10">
    <source>
        <dbReference type="PROSITE" id="PS51195"/>
    </source>
</evidence>
<keyword evidence="12" id="KW-1185">Reference proteome</keyword>
<dbReference type="CDD" id="cd18787">
    <property type="entry name" value="SF2_C_DEAD"/>
    <property type="match status" value="1"/>
</dbReference>
<dbReference type="InterPro" id="IPR050079">
    <property type="entry name" value="DEAD_box_RNA_helicase"/>
</dbReference>
<dbReference type="PROSITE" id="PS51192">
    <property type="entry name" value="HELICASE_ATP_BIND_1"/>
    <property type="match status" value="1"/>
</dbReference>
<dbReference type="Pfam" id="PF00270">
    <property type="entry name" value="DEAD"/>
    <property type="match status" value="1"/>
</dbReference>
<dbReference type="GO" id="GO:0005829">
    <property type="term" value="C:cytosol"/>
    <property type="evidence" value="ECO:0007669"/>
    <property type="project" value="TreeGrafter"/>
</dbReference>
<keyword evidence="2" id="KW-0547">Nucleotide-binding</keyword>
<keyword evidence="3" id="KW-0378">Hydrolase</keyword>
<reference evidence="13" key="1">
    <citation type="submission" date="2016-04" db="UniProtKB">
        <authorList>
            <consortium name="WormBaseParasite"/>
        </authorList>
    </citation>
    <scope>IDENTIFICATION</scope>
</reference>
<accession>A0A158RA49</accession>
<proteinExistence type="predicted"/>
<dbReference type="PANTHER" id="PTHR47959">
    <property type="entry name" value="ATP-DEPENDENT RNA HELICASE RHLE-RELATED"/>
    <property type="match status" value="1"/>
</dbReference>
<evidence type="ECO:0000313" key="12">
    <source>
        <dbReference type="Proteomes" id="UP000282613"/>
    </source>
</evidence>
<feature type="region of interest" description="Disordered" evidence="7">
    <location>
        <begin position="506"/>
        <end position="526"/>
    </location>
</feature>
<dbReference type="InterPro" id="IPR011545">
    <property type="entry name" value="DEAD/DEAH_box_helicase_dom"/>
</dbReference>
<evidence type="ECO:0000259" key="8">
    <source>
        <dbReference type="PROSITE" id="PS51192"/>
    </source>
</evidence>
<dbReference type="GO" id="GO:0003724">
    <property type="term" value="F:RNA helicase activity"/>
    <property type="evidence" value="ECO:0007669"/>
    <property type="project" value="UniProtKB-EC"/>
</dbReference>
<dbReference type="WBParaSite" id="TASK_0000844401-mRNA-1">
    <property type="protein sequence ID" value="TASK_0000844401-mRNA-1"/>
    <property type="gene ID" value="TASK_0000844401"/>
</dbReference>
<dbReference type="GO" id="GO:0016787">
    <property type="term" value="F:hydrolase activity"/>
    <property type="evidence" value="ECO:0007669"/>
    <property type="project" value="UniProtKB-KW"/>
</dbReference>
<feature type="compositionally biased region" description="Basic and acidic residues" evidence="7">
    <location>
        <begin position="593"/>
        <end position="606"/>
    </location>
</feature>
<sequence>MSAFSSLGLCASLTKCCNDMGWENPLPIQVSSIPAALKGICASVLYSSFLLKGNDIVGTSETGSGKTAAFLLPIIQHWLDSGRPKGYALILAPTRELAVQITEAANMIMKNFIDEDGKIGNPLNVFQLIGGVSAAEQAVALAWCRHHFIVATPGRLAEHIKQSPGFALHHLSTIKQLVLDEVDRMLSLEFADDLDLLLNLYERPTSSNRQGAKGMTFLEKRAKEVAEVDPENAKESVNISMKRTKYPHPQTYLFTATLNKDVRSLRRVALRKGAVICTSTTTDQMLSKSQPIISVDLPAGLSHYCLPTRRVDKLACLEWLLEKKGDVQALVFCARCHETRFLAGFLVERGYRAVGLMGRMKQVERRRVLAEFVEGKANILVATDVASRGLDLPFVALVINYGVPLTAKSYRHRVGRTARAFRSGTAVTIVTRDEGKAYIDLESALLPTKPKEPRRCIPRWPHQLPPEKGKQSDGEIGMEMRRRLAEEAWSRAAKAIREEEARRLTEKEKKMGGYSTDFSSEGDENDFNEFDAIDKAEPEHQSWASGAAGIAAYAEAMRRRKQQHRSKRAKLEEEEEEDASGLGSDGDSEVDDEKGNLHFDQPIKEKRAAKRKKASQKKKMRTR</sequence>
<keyword evidence="5" id="KW-0067">ATP-binding</keyword>
<dbReference type="STRING" id="60517.A0A158RA49"/>
<dbReference type="SMART" id="SM00487">
    <property type="entry name" value="DEXDc"/>
    <property type="match status" value="1"/>
</dbReference>
<organism evidence="13">
    <name type="scientific">Taenia asiatica</name>
    <name type="common">Asian tapeworm</name>
    <dbReference type="NCBI Taxonomy" id="60517"/>
    <lineage>
        <taxon>Eukaryota</taxon>
        <taxon>Metazoa</taxon>
        <taxon>Spiralia</taxon>
        <taxon>Lophotrochozoa</taxon>
        <taxon>Platyhelminthes</taxon>
        <taxon>Cestoda</taxon>
        <taxon>Eucestoda</taxon>
        <taxon>Cyclophyllidea</taxon>
        <taxon>Taeniidae</taxon>
        <taxon>Taenia</taxon>
    </lineage>
</organism>
<dbReference type="EC" id="3.6.4.13" evidence="1"/>